<evidence type="ECO:0000313" key="3">
    <source>
        <dbReference type="EMBL" id="OLR65262.1"/>
    </source>
</evidence>
<dbReference type="SMART" id="SM00877">
    <property type="entry name" value="BMC"/>
    <property type="match status" value="1"/>
</dbReference>
<accession>A0A1U7M0R0</accession>
<reference evidence="3 4" key="1">
    <citation type="journal article" date="2016" name="Appl. Environ. Microbiol.">
        <title>Function and Phylogeny of Bacterial Butyryl Coenzyme A:Acetate Transferases and Their Diversity in the Proximal Colon of Swine.</title>
        <authorList>
            <person name="Trachsel J."/>
            <person name="Bayles D.O."/>
            <person name="Looft T."/>
            <person name="Levine U.Y."/>
            <person name="Allen H.K."/>
        </authorList>
    </citation>
    <scope>NUCLEOTIDE SEQUENCE [LARGE SCALE GENOMIC DNA]</scope>
    <source>
        <strain evidence="3 4">35-6-1</strain>
    </source>
</reference>
<evidence type="ECO:0000313" key="4">
    <source>
        <dbReference type="Proteomes" id="UP000187166"/>
    </source>
</evidence>
<dbReference type="Pfam" id="PF00936">
    <property type="entry name" value="BMC"/>
    <property type="match status" value="1"/>
</dbReference>
<protein>
    <submittedName>
        <fullName evidence="3">BMC domain protein</fullName>
    </submittedName>
</protein>
<keyword evidence="4" id="KW-1185">Reference proteome</keyword>
<keyword evidence="2" id="KW-1283">Bacterial microcompartment</keyword>
<proteinExistence type="predicted"/>
<dbReference type="InterPro" id="IPR037233">
    <property type="entry name" value="CcmK-like_sf"/>
</dbReference>
<dbReference type="RefSeq" id="WP_075659902.1">
    <property type="nucleotide sequence ID" value="NZ_JABDSR010000007.1"/>
</dbReference>
<dbReference type="EMBL" id="MJIH01000001">
    <property type="protein sequence ID" value="OLR65262.1"/>
    <property type="molecule type" value="Genomic_DNA"/>
</dbReference>
<dbReference type="Gene3D" id="3.30.70.1710">
    <property type="match status" value="1"/>
</dbReference>
<evidence type="ECO:0000256" key="1">
    <source>
        <dbReference type="ARBA" id="ARBA00024322"/>
    </source>
</evidence>
<dbReference type="SUPFAM" id="SSF143414">
    <property type="entry name" value="CcmK-like"/>
    <property type="match status" value="1"/>
</dbReference>
<sequence>MDIRLIKAPGENTLRIISERSKYKIENKPGAIGLVQGKLIEMISASDIAEKSVGVEVFDVRGSCPQNFVLLAIVGDMEEVKVALENIRAGGDLRNGNC</sequence>
<dbReference type="Proteomes" id="UP000187166">
    <property type="component" value="Unassembled WGS sequence"/>
</dbReference>
<accession>A0A848RHR2</accession>
<name>A0A1U7M0R0_9FIRM</name>
<organism evidence="3 4">
    <name type="scientific">Peptoniphilus porci</name>
    <dbReference type="NCBI Taxonomy" id="2652280"/>
    <lineage>
        <taxon>Bacteria</taxon>
        <taxon>Bacillati</taxon>
        <taxon>Bacillota</taxon>
        <taxon>Tissierellia</taxon>
        <taxon>Tissierellales</taxon>
        <taxon>Peptoniphilaceae</taxon>
        <taxon>Peptoniphilus</taxon>
    </lineage>
</organism>
<dbReference type="AlphaFoldDB" id="A0A1U7M0R0"/>
<dbReference type="STRING" id="1465756.BIV18_06920"/>
<comment type="caution">
    <text evidence="3">The sequence shown here is derived from an EMBL/GenBank/DDBJ whole genome shotgun (WGS) entry which is preliminary data.</text>
</comment>
<evidence type="ECO:0000256" key="2">
    <source>
        <dbReference type="ARBA" id="ARBA00024446"/>
    </source>
</evidence>
<dbReference type="InterPro" id="IPR000249">
    <property type="entry name" value="BMC_dom"/>
</dbReference>
<comment type="subcellular location">
    <subcellularLocation>
        <location evidence="1">Bacterial microcompartment</location>
    </subcellularLocation>
</comment>
<dbReference type="GO" id="GO:0031469">
    <property type="term" value="C:bacterial microcompartment"/>
    <property type="evidence" value="ECO:0007669"/>
    <property type="project" value="UniProtKB-SubCell"/>
</dbReference>
<gene>
    <name evidence="3" type="ORF">BIV18_06920</name>
</gene>